<dbReference type="Proteomes" id="UP000316083">
    <property type="component" value="Unassembled WGS sequence"/>
</dbReference>
<dbReference type="RefSeq" id="WP_145672452.1">
    <property type="nucleotide sequence ID" value="NZ_VITF01000001.1"/>
</dbReference>
<sequence length="261" mass="27241">MAQVPYEQRWAAARKRFEAATAKHRPKDAKAVAAALNGDAALVKALKSGDAVHRAAASGDGAGDEAAKDLVAAGKDAVKARKAYLAALAKALDEDAASRGDKAAAAACERAMKALAKDLAELEADIGADADRFKAQAAQAEKDAASSERAQKRWEANINGALARAAAGVAKVRAKPTPDTYNELFPALARDLATQLAAAKALDGLRADPDFYRRKLAPWAGQGGDGPPMRVPPDYTARQITDLIKEFATVCKGVVQLVGGR</sequence>
<organism evidence="2 3">
    <name type="scientific">Azospirillum brasilense</name>
    <dbReference type="NCBI Taxonomy" id="192"/>
    <lineage>
        <taxon>Bacteria</taxon>
        <taxon>Pseudomonadati</taxon>
        <taxon>Pseudomonadota</taxon>
        <taxon>Alphaproteobacteria</taxon>
        <taxon>Rhodospirillales</taxon>
        <taxon>Azospirillaceae</taxon>
        <taxon>Azospirillum</taxon>
    </lineage>
</organism>
<accession>A0A560BPN5</accession>
<reference evidence="2 3" key="1">
    <citation type="submission" date="2019-06" db="EMBL/GenBank/DDBJ databases">
        <title>Genomic Encyclopedia of Type Strains, Phase IV (KMG-V): Genome sequencing to study the core and pangenomes of soil and plant-associated prokaryotes.</title>
        <authorList>
            <person name="Whitman W."/>
        </authorList>
    </citation>
    <scope>NUCLEOTIDE SEQUENCE [LARGE SCALE GENOMIC DNA]</scope>
    <source>
        <strain evidence="2 3">BR 11796</strain>
    </source>
</reference>
<comment type="caution">
    <text evidence="2">The sequence shown here is derived from an EMBL/GenBank/DDBJ whole genome shotgun (WGS) entry which is preliminary data.</text>
</comment>
<protein>
    <submittedName>
        <fullName evidence="2">Uncharacterized protein</fullName>
    </submittedName>
</protein>
<name>A0A560BPN5_AZOBR</name>
<dbReference type="EMBL" id="VITF01000001">
    <property type="protein sequence ID" value="TWA74583.1"/>
    <property type="molecule type" value="Genomic_DNA"/>
</dbReference>
<evidence type="ECO:0000313" key="2">
    <source>
        <dbReference type="EMBL" id="TWA74583.1"/>
    </source>
</evidence>
<evidence type="ECO:0000256" key="1">
    <source>
        <dbReference type="SAM" id="Coils"/>
    </source>
</evidence>
<keyword evidence="1" id="KW-0175">Coiled coil</keyword>
<evidence type="ECO:0000313" key="3">
    <source>
        <dbReference type="Proteomes" id="UP000316083"/>
    </source>
</evidence>
<gene>
    <name evidence="2" type="ORF">FBZ82_101599</name>
</gene>
<dbReference type="AlphaFoldDB" id="A0A560BPN5"/>
<proteinExistence type="predicted"/>
<feature type="coiled-coil region" evidence="1">
    <location>
        <begin position="105"/>
        <end position="157"/>
    </location>
</feature>